<dbReference type="Proteomes" id="UP000276776">
    <property type="component" value="Unassembled WGS sequence"/>
</dbReference>
<dbReference type="EMBL" id="UYYF01001058">
    <property type="protein sequence ID" value="VDM99481.1"/>
    <property type="molecule type" value="Genomic_DNA"/>
</dbReference>
<evidence type="ECO:0000313" key="2">
    <source>
        <dbReference type="Proteomes" id="UP000276776"/>
    </source>
</evidence>
<proteinExistence type="predicted"/>
<sequence>MLASNKRTEANIAEMLGATEEQIVRGMDGKKGEKIKLDLPKKFLFAQNNADSVESCGKCLDYAQMGEQATEPSSDYPRVRTMWHSLNQRSGNKQIYDDPILITYDLFHNFNTDLIRWETLLQMFPPVNNTELLEYMEFVAKMAYLQQLILKRNSLIQRSRQGLIDLDEFPDEVRNDKIFDEYARYLKDLMHLQHLSLVPKKSARHSEQQADNCLHLQYHFHQLSNFMPLPRECLLMQCQNEINSAIKAAYEGSCEKHPNDARNAPIHALPLLQLNNSTEAAMES</sequence>
<evidence type="ECO:0000313" key="1">
    <source>
        <dbReference type="EMBL" id="VDM99481.1"/>
    </source>
</evidence>
<dbReference type="WBParaSite" id="TCLT_0000315301-mRNA-1">
    <property type="protein sequence ID" value="TCLT_0000315301-mRNA-1"/>
    <property type="gene ID" value="TCLT_0000315301"/>
</dbReference>
<reference evidence="1 2" key="2">
    <citation type="submission" date="2018-11" db="EMBL/GenBank/DDBJ databases">
        <authorList>
            <consortium name="Pathogen Informatics"/>
        </authorList>
    </citation>
    <scope>NUCLEOTIDE SEQUENCE [LARGE SCALE GENOMIC DNA]</scope>
</reference>
<gene>
    <name evidence="1" type="ORF">TCLT_LOCUS3153</name>
</gene>
<reference evidence="3" key="1">
    <citation type="submission" date="2017-02" db="UniProtKB">
        <authorList>
            <consortium name="WormBaseParasite"/>
        </authorList>
    </citation>
    <scope>IDENTIFICATION</scope>
</reference>
<name>A0A0N5CSF2_THECL</name>
<evidence type="ECO:0000313" key="3">
    <source>
        <dbReference type="WBParaSite" id="TCLT_0000315301-mRNA-1"/>
    </source>
</evidence>
<accession>A0A0N5CSF2</accession>
<keyword evidence="2" id="KW-1185">Reference proteome</keyword>
<dbReference type="AlphaFoldDB" id="A0A0N5CSF2"/>
<protein>
    <submittedName>
        <fullName evidence="3">NR LBD domain-containing protein</fullName>
    </submittedName>
</protein>
<organism evidence="3">
    <name type="scientific">Thelazia callipaeda</name>
    <name type="common">Oriental eyeworm</name>
    <name type="synonym">Parasitic nematode</name>
    <dbReference type="NCBI Taxonomy" id="103827"/>
    <lineage>
        <taxon>Eukaryota</taxon>
        <taxon>Metazoa</taxon>
        <taxon>Ecdysozoa</taxon>
        <taxon>Nematoda</taxon>
        <taxon>Chromadorea</taxon>
        <taxon>Rhabditida</taxon>
        <taxon>Spirurina</taxon>
        <taxon>Spiruromorpha</taxon>
        <taxon>Thelazioidea</taxon>
        <taxon>Thelaziidae</taxon>
        <taxon>Thelazia</taxon>
    </lineage>
</organism>